<keyword evidence="1" id="KW-0479">Metal-binding</keyword>
<dbReference type="Proteomes" id="UP000030742">
    <property type="component" value="Unassembled WGS sequence"/>
</dbReference>
<reference evidence="6 8" key="1">
    <citation type="journal article" date="2013" name="Genome Biol.">
        <title>Draft genome of the mountain pine beetle, Dendroctonus ponderosae Hopkins, a major forest pest.</title>
        <authorList>
            <person name="Keeling C.I."/>
            <person name="Yuen M.M."/>
            <person name="Liao N.Y."/>
            <person name="Docking T.R."/>
            <person name="Chan S.K."/>
            <person name="Taylor G.A."/>
            <person name="Palmquist D.L."/>
            <person name="Jackman S.D."/>
            <person name="Nguyen A."/>
            <person name="Li M."/>
            <person name="Henderson H."/>
            <person name="Janes J.K."/>
            <person name="Zhao Y."/>
            <person name="Pandoh P."/>
            <person name="Moore R."/>
            <person name="Sperling F.A."/>
            <person name="Huber D.P."/>
            <person name="Birol I."/>
            <person name="Jones S.J."/>
            <person name="Bohlmann J."/>
        </authorList>
    </citation>
    <scope>NUCLEOTIDE SEQUENCE</scope>
</reference>
<feature type="domain" description="DNL-type" evidence="5">
    <location>
        <begin position="51"/>
        <end position="132"/>
    </location>
</feature>
<evidence type="ECO:0000313" key="6">
    <source>
        <dbReference type="EMBL" id="ENN77479.1"/>
    </source>
</evidence>
<dbReference type="OMA" id="MNCARIS"/>
<dbReference type="GO" id="GO:0050821">
    <property type="term" value="P:protein stabilization"/>
    <property type="evidence" value="ECO:0007669"/>
    <property type="project" value="TreeGrafter"/>
</dbReference>
<dbReference type="PANTHER" id="PTHR20922">
    <property type="entry name" value="DNL-TYPE ZINC FINGER PROTEIN"/>
    <property type="match status" value="1"/>
</dbReference>
<dbReference type="EMBL" id="KB632197">
    <property type="protein sequence ID" value="ERL89996.1"/>
    <property type="molecule type" value="Genomic_DNA"/>
</dbReference>
<evidence type="ECO:0000256" key="2">
    <source>
        <dbReference type="ARBA" id="ARBA00022771"/>
    </source>
</evidence>
<dbReference type="GO" id="GO:0005739">
    <property type="term" value="C:mitochondrion"/>
    <property type="evidence" value="ECO:0007669"/>
    <property type="project" value="TreeGrafter"/>
</dbReference>
<dbReference type="PROSITE" id="PS51501">
    <property type="entry name" value="ZF_DNL"/>
    <property type="match status" value="1"/>
</dbReference>
<evidence type="ECO:0000256" key="4">
    <source>
        <dbReference type="PROSITE-ProRule" id="PRU00834"/>
    </source>
</evidence>
<dbReference type="HOGENOM" id="CLU_093902_4_0_1"/>
<proteinExistence type="predicted"/>
<accession>N6TB31</accession>
<sequence length="132" mass="14758">MNCARISNVLLRSVSLAASHSFRGVYLNIPELIPIRSHYTKVTQTPVPLAKVEAKLRLEYTCKVCGSRNQHNISKVSYSHGVVIVKCSGCQNNHLIADNLKWFTDLNGKRNIEEILAEKGELVKKNDVELIG</sequence>
<dbReference type="GO" id="GO:0008270">
    <property type="term" value="F:zinc ion binding"/>
    <property type="evidence" value="ECO:0007669"/>
    <property type="project" value="UniProtKB-KW"/>
</dbReference>
<feature type="non-terminal residue" evidence="6">
    <location>
        <position position="1"/>
    </location>
</feature>
<dbReference type="InterPro" id="IPR024158">
    <property type="entry name" value="Mt_import_TIM15"/>
</dbReference>
<evidence type="ECO:0000256" key="3">
    <source>
        <dbReference type="ARBA" id="ARBA00022833"/>
    </source>
</evidence>
<dbReference type="Pfam" id="PF05180">
    <property type="entry name" value="zf-DNL"/>
    <property type="match status" value="1"/>
</dbReference>
<dbReference type="PANTHER" id="PTHR20922:SF13">
    <property type="entry name" value="DNL-TYPE ZINC FINGER PROTEIN"/>
    <property type="match status" value="1"/>
</dbReference>
<evidence type="ECO:0000313" key="8">
    <source>
        <dbReference type="Proteomes" id="UP000030742"/>
    </source>
</evidence>
<name>N6TB31_DENPD</name>
<dbReference type="InterPro" id="IPR007853">
    <property type="entry name" value="Znf_DNL-typ"/>
</dbReference>
<protein>
    <recommendedName>
        <fullName evidence="5">DNL-type domain-containing protein</fullName>
    </recommendedName>
</protein>
<organism evidence="6">
    <name type="scientific">Dendroctonus ponderosae</name>
    <name type="common">Mountain pine beetle</name>
    <dbReference type="NCBI Taxonomy" id="77166"/>
    <lineage>
        <taxon>Eukaryota</taxon>
        <taxon>Metazoa</taxon>
        <taxon>Ecdysozoa</taxon>
        <taxon>Arthropoda</taxon>
        <taxon>Hexapoda</taxon>
        <taxon>Insecta</taxon>
        <taxon>Pterygota</taxon>
        <taxon>Neoptera</taxon>
        <taxon>Endopterygota</taxon>
        <taxon>Coleoptera</taxon>
        <taxon>Polyphaga</taxon>
        <taxon>Cucujiformia</taxon>
        <taxon>Curculionidae</taxon>
        <taxon>Scolytinae</taxon>
        <taxon>Dendroctonus</taxon>
    </lineage>
</organism>
<keyword evidence="3" id="KW-0862">Zinc</keyword>
<dbReference type="AlphaFoldDB" id="N6TB31"/>
<gene>
    <name evidence="7" type="ORF">D910_07355</name>
    <name evidence="6" type="ORF">YQE_06007</name>
</gene>
<dbReference type="GO" id="GO:0051087">
    <property type="term" value="F:protein-folding chaperone binding"/>
    <property type="evidence" value="ECO:0007669"/>
    <property type="project" value="TreeGrafter"/>
</dbReference>
<dbReference type="GO" id="GO:0006457">
    <property type="term" value="P:protein folding"/>
    <property type="evidence" value="ECO:0007669"/>
    <property type="project" value="TreeGrafter"/>
</dbReference>
<dbReference type="GO" id="GO:0030150">
    <property type="term" value="P:protein import into mitochondrial matrix"/>
    <property type="evidence" value="ECO:0007669"/>
    <property type="project" value="TreeGrafter"/>
</dbReference>
<evidence type="ECO:0000313" key="7">
    <source>
        <dbReference type="EMBL" id="ERL89996.1"/>
    </source>
</evidence>
<evidence type="ECO:0000259" key="5">
    <source>
        <dbReference type="PROSITE" id="PS51501"/>
    </source>
</evidence>
<dbReference type="STRING" id="77166.N6TB31"/>
<keyword evidence="2 4" id="KW-0863">Zinc-finger</keyword>
<dbReference type="EMBL" id="KB740945">
    <property type="protein sequence ID" value="ENN77479.1"/>
    <property type="molecule type" value="Genomic_DNA"/>
</dbReference>
<evidence type="ECO:0000256" key="1">
    <source>
        <dbReference type="ARBA" id="ARBA00022723"/>
    </source>
</evidence>